<gene>
    <name evidence="1" type="ORF">PSHT_15852</name>
</gene>
<sequence length="180" mass="20132">MATNIFDSISELKQPSLPINWPNIKDLFQRTKLKTPGSTTSLIPQMMSDINLQLSNMRRTLGQVNGKGKQALQMFVKGYLLISSRLKPMGPKFAKGLLDSASLTQDLCKGGAKKELDKTTAPQCLQSMPRQSPSPVQNFDRGSGRQNFGLSSRYKEGFGGLQWEHGILIETHQVEFEYRI</sequence>
<reference evidence="1 2" key="1">
    <citation type="submission" date="2017-12" db="EMBL/GenBank/DDBJ databases">
        <title>Gene loss provides genomic basis for host adaptation in cereal stripe rust fungi.</title>
        <authorList>
            <person name="Xia C."/>
        </authorList>
    </citation>
    <scope>NUCLEOTIDE SEQUENCE [LARGE SCALE GENOMIC DNA]</scope>
    <source>
        <strain evidence="1 2">93TX-2</strain>
    </source>
</reference>
<dbReference type="AlphaFoldDB" id="A0A2S4UCQ4"/>
<keyword evidence="2" id="KW-1185">Reference proteome</keyword>
<dbReference type="EMBL" id="PKSM01000438">
    <property type="protein sequence ID" value="POV95093.1"/>
    <property type="molecule type" value="Genomic_DNA"/>
</dbReference>
<evidence type="ECO:0000313" key="1">
    <source>
        <dbReference type="EMBL" id="POV95093.1"/>
    </source>
</evidence>
<dbReference type="VEuPathDB" id="FungiDB:PSTT_04219"/>
<organism evidence="1 2">
    <name type="scientific">Puccinia striiformis</name>
    <dbReference type="NCBI Taxonomy" id="27350"/>
    <lineage>
        <taxon>Eukaryota</taxon>
        <taxon>Fungi</taxon>
        <taxon>Dikarya</taxon>
        <taxon>Basidiomycota</taxon>
        <taxon>Pucciniomycotina</taxon>
        <taxon>Pucciniomycetes</taxon>
        <taxon>Pucciniales</taxon>
        <taxon>Pucciniaceae</taxon>
        <taxon>Puccinia</taxon>
    </lineage>
</organism>
<dbReference type="Proteomes" id="UP000238274">
    <property type="component" value="Unassembled WGS sequence"/>
</dbReference>
<accession>A0A2S4UCQ4</accession>
<reference evidence="2" key="3">
    <citation type="journal article" date="2018" name="Mol. Plant Microbe Interact.">
        <title>Genome sequence resources for the wheat stripe rust pathogen (Puccinia striiformis f. sp. tritici) and the barley stripe rust pathogen (Puccinia striiformis f. sp. hordei).</title>
        <authorList>
            <person name="Xia C."/>
            <person name="Wang M."/>
            <person name="Yin C."/>
            <person name="Cornejo O.E."/>
            <person name="Hulbert S.H."/>
            <person name="Chen X."/>
        </authorList>
    </citation>
    <scope>NUCLEOTIDE SEQUENCE [LARGE SCALE GENOMIC DNA]</scope>
    <source>
        <strain evidence="2">93TX-2</strain>
    </source>
</reference>
<protein>
    <submittedName>
        <fullName evidence="1">Uncharacterized protein</fullName>
    </submittedName>
</protein>
<evidence type="ECO:0000313" key="2">
    <source>
        <dbReference type="Proteomes" id="UP000238274"/>
    </source>
</evidence>
<comment type="caution">
    <text evidence="1">The sequence shown here is derived from an EMBL/GenBank/DDBJ whole genome shotgun (WGS) entry which is preliminary data.</text>
</comment>
<dbReference type="VEuPathDB" id="FungiDB:PSHT_15852"/>
<proteinExistence type="predicted"/>
<name>A0A2S4UCQ4_9BASI</name>
<reference evidence="2" key="2">
    <citation type="journal article" date="2018" name="BMC Genomics">
        <title>Genomic insights into host adaptation between the wheat stripe rust pathogen (Puccinia striiformis f. sp. tritici) and the barley stripe rust pathogen (Puccinia striiformis f. sp. hordei).</title>
        <authorList>
            <person name="Xia C."/>
            <person name="Wang M."/>
            <person name="Yin C."/>
            <person name="Cornejo O.E."/>
            <person name="Hulbert S.H."/>
            <person name="Chen X."/>
        </authorList>
    </citation>
    <scope>NUCLEOTIDE SEQUENCE [LARGE SCALE GENOMIC DNA]</scope>
    <source>
        <strain evidence="2">93TX-2</strain>
    </source>
</reference>